<dbReference type="OrthoDB" id="1491239at2"/>
<evidence type="ECO:0008006" key="4">
    <source>
        <dbReference type="Google" id="ProtNLM"/>
    </source>
</evidence>
<protein>
    <recommendedName>
        <fullName evidence="4">Outer membrane protein</fullName>
    </recommendedName>
</protein>
<evidence type="ECO:0000313" key="2">
    <source>
        <dbReference type="EMBL" id="ADY53752.1"/>
    </source>
</evidence>
<evidence type="ECO:0000256" key="1">
    <source>
        <dbReference type="SAM" id="SignalP"/>
    </source>
</evidence>
<keyword evidence="1" id="KW-0732">Signal</keyword>
<proteinExistence type="predicted"/>
<dbReference type="Proteomes" id="UP000000310">
    <property type="component" value="Chromosome"/>
</dbReference>
<dbReference type="RefSeq" id="WP_013634237.1">
    <property type="nucleotide sequence ID" value="NC_015177.1"/>
</dbReference>
<feature type="chain" id="PRO_5003258314" description="Outer membrane protein" evidence="1">
    <location>
        <begin position="25"/>
        <end position="432"/>
    </location>
</feature>
<dbReference type="STRING" id="762903.Pedsa_3216"/>
<keyword evidence="3" id="KW-1185">Reference proteome</keyword>
<organism evidence="2 3">
    <name type="scientific">Pseudopedobacter saltans (strain ATCC 51119 / DSM 12145 / JCM 21818 / CCUG 39354 / LMG 10337 / NBRC 100064 / NCIMB 13643)</name>
    <name type="common">Pedobacter saltans</name>
    <dbReference type="NCBI Taxonomy" id="762903"/>
    <lineage>
        <taxon>Bacteria</taxon>
        <taxon>Pseudomonadati</taxon>
        <taxon>Bacteroidota</taxon>
        <taxon>Sphingobacteriia</taxon>
        <taxon>Sphingobacteriales</taxon>
        <taxon>Sphingobacteriaceae</taxon>
        <taxon>Pseudopedobacter</taxon>
    </lineage>
</organism>
<name>F0SBC5_PSESL</name>
<dbReference type="Gene3D" id="2.40.160.60">
    <property type="entry name" value="Outer membrane protein transport protein (OMPP1/FadL/TodX)"/>
    <property type="match status" value="1"/>
</dbReference>
<dbReference type="EMBL" id="CP002545">
    <property type="protein sequence ID" value="ADY53752.1"/>
    <property type="molecule type" value="Genomic_DNA"/>
</dbReference>
<evidence type="ECO:0000313" key="3">
    <source>
        <dbReference type="Proteomes" id="UP000000310"/>
    </source>
</evidence>
<dbReference type="HOGENOM" id="CLU_047829_0_0_10"/>
<feature type="signal peptide" evidence="1">
    <location>
        <begin position="1"/>
        <end position="24"/>
    </location>
</feature>
<reference evidence="2 3" key="1">
    <citation type="journal article" date="2011" name="Stand. Genomic Sci.">
        <title>Complete genome sequence of the gliding, heparinolytic Pedobacter saltans type strain (113).</title>
        <authorList>
            <person name="Liolios K."/>
            <person name="Sikorski J."/>
            <person name="Lu M."/>
            <person name="Nolan M."/>
            <person name="Lapidus A."/>
            <person name="Lucas S."/>
            <person name="Hammon N."/>
            <person name="Deshpande S."/>
            <person name="Cheng J.F."/>
            <person name="Tapia R."/>
            <person name="Han C."/>
            <person name="Goodwin L."/>
            <person name="Pitluck S."/>
            <person name="Huntemann M."/>
            <person name="Ivanova N."/>
            <person name="Pagani I."/>
            <person name="Mavromatis K."/>
            <person name="Ovchinikova G."/>
            <person name="Pati A."/>
            <person name="Chen A."/>
            <person name="Palaniappan K."/>
            <person name="Land M."/>
            <person name="Hauser L."/>
            <person name="Brambilla E.M."/>
            <person name="Kotsyurbenko O."/>
            <person name="Rohde M."/>
            <person name="Tindall B.J."/>
            <person name="Abt B."/>
            <person name="Goker M."/>
            <person name="Detter J.C."/>
            <person name="Woyke T."/>
            <person name="Bristow J."/>
            <person name="Eisen J.A."/>
            <person name="Markowitz V."/>
            <person name="Hugenholtz P."/>
            <person name="Klenk H.P."/>
            <person name="Kyrpides N.C."/>
        </authorList>
    </citation>
    <scope>NUCLEOTIDE SEQUENCE [LARGE SCALE GENOMIC DNA]</scope>
    <source>
        <strain evidence="3">ATCC 51119 / DSM 12145 / JCM 21818 / LMG 10337 / NBRC 100064 / NCIMB 13643</strain>
    </source>
</reference>
<sequence>MIKQTKKYILSAALLAVSVISVSAQGTINSPYSKYGIGNLQGTYLPQNTSMGNLAYGISTTGVYNNINIANPASYSQLRLTAFDIGFGANIENLKRDNLDQNSFNANLAHIAIAVPVSKKSALSFGLLPYSILGYSYRQEVKMDTLTADHVYKGEGGLSRAFIGYGFGIGKNFNFGFNASYLFGNLKETNAVEFHNRYVGFYNSKKDINNSIGGLVFDLGFQYVANIGEKSRLTVGYTTGLKSKLTNDYNTLTSEYVVTSSSDYRTDTVRYVEDNAHKANLPMNHNFGISFGKINKWLIGADFRMADWSGFSITHSPENLGKTTGFSFGGQIVPNINAVTNYFALIDYRLGVNYDKTYVKVNGTDIDKKSINFGLGFPLIASTNRSAFYKINFAAEIGNRGVLKPGLVKENFYNFSLGFTINDRWFQKYKYD</sequence>
<accession>F0SBC5</accession>
<dbReference type="eggNOG" id="COG2067">
    <property type="taxonomic scope" value="Bacteria"/>
</dbReference>
<reference evidence="3" key="2">
    <citation type="submission" date="2011-02" db="EMBL/GenBank/DDBJ databases">
        <title>The complete genome of Pedobacter saltans DSM 12145.</title>
        <authorList>
            <consortium name="US DOE Joint Genome Institute (JGI-PGF)"/>
            <person name="Lucas S."/>
            <person name="Copeland A."/>
            <person name="Lapidus A."/>
            <person name="Bruce D."/>
            <person name="Goodwin L."/>
            <person name="Pitluck S."/>
            <person name="Kyrpides N."/>
            <person name="Mavromatis K."/>
            <person name="Pagani I."/>
            <person name="Ivanova N."/>
            <person name="Ovchinnikova G."/>
            <person name="Lu M."/>
            <person name="Detter J.C."/>
            <person name="Han C."/>
            <person name="Land M."/>
            <person name="Hauser L."/>
            <person name="Markowitz V."/>
            <person name="Cheng J.-F."/>
            <person name="Hugenholtz P."/>
            <person name="Woyke T."/>
            <person name="Wu D."/>
            <person name="Tindall B."/>
            <person name="Pomrenke H.G."/>
            <person name="Brambilla E."/>
            <person name="Klenk H.-P."/>
            <person name="Eisen J.A."/>
        </authorList>
    </citation>
    <scope>NUCLEOTIDE SEQUENCE [LARGE SCALE GENOMIC DNA]</scope>
    <source>
        <strain evidence="3">ATCC 51119 / DSM 12145 / JCM 21818 / LMG 10337 / NBRC 100064 / NCIMB 13643</strain>
    </source>
</reference>
<dbReference type="KEGG" id="psn:Pedsa_3216"/>
<dbReference type="SUPFAM" id="SSF56935">
    <property type="entry name" value="Porins"/>
    <property type="match status" value="1"/>
</dbReference>
<dbReference type="AlphaFoldDB" id="F0SBC5"/>
<gene>
    <name evidence="2" type="ordered locus">Pedsa_3216</name>
</gene>